<protein>
    <submittedName>
        <fullName evidence="2">Uncharacterized protein</fullName>
    </submittedName>
</protein>
<dbReference type="AlphaFoldDB" id="A0A5P2AS49"/>
<evidence type="ECO:0000313" key="3">
    <source>
        <dbReference type="Proteomes" id="UP000324106"/>
    </source>
</evidence>
<evidence type="ECO:0000256" key="1">
    <source>
        <dbReference type="SAM" id="MobiDB-lite"/>
    </source>
</evidence>
<organism evidence="2 3">
    <name type="scientific">Streptomyces venezuelae</name>
    <dbReference type="NCBI Taxonomy" id="54571"/>
    <lineage>
        <taxon>Bacteria</taxon>
        <taxon>Bacillati</taxon>
        <taxon>Actinomycetota</taxon>
        <taxon>Actinomycetes</taxon>
        <taxon>Kitasatosporales</taxon>
        <taxon>Streptomycetaceae</taxon>
        <taxon>Streptomyces</taxon>
    </lineage>
</organism>
<dbReference type="OrthoDB" id="5147813at2"/>
<proteinExistence type="predicted"/>
<accession>A0A5P2AS49</accession>
<dbReference type="Proteomes" id="UP000324106">
    <property type="component" value="Chromosome"/>
</dbReference>
<gene>
    <name evidence="2" type="ORF">DEJ46_15775</name>
</gene>
<dbReference type="EMBL" id="CP029194">
    <property type="protein sequence ID" value="QES20398.1"/>
    <property type="molecule type" value="Genomic_DNA"/>
</dbReference>
<sequence length="101" mass="11052">MLALIKHLPRDCALQRELNGEAAEWSVTDHLLAATVDHLAVSNWMFQCVNGSEDSDQPDPPKPVPRPGTKDEDEETAGQDERSPEAETPAISPEGLARFFG</sequence>
<reference evidence="2 3" key="1">
    <citation type="submission" date="2018-05" db="EMBL/GenBank/DDBJ databases">
        <title>Streptomyces venezuelae.</title>
        <authorList>
            <person name="Kim W."/>
            <person name="Lee N."/>
            <person name="Cho B.-K."/>
        </authorList>
    </citation>
    <scope>NUCLEOTIDE SEQUENCE [LARGE SCALE GENOMIC DNA]</scope>
    <source>
        <strain evidence="2 3">ATCC 15068</strain>
    </source>
</reference>
<dbReference type="RefSeq" id="WP_150267033.1">
    <property type="nucleotide sequence ID" value="NZ_CP029194.1"/>
</dbReference>
<feature type="region of interest" description="Disordered" evidence="1">
    <location>
        <begin position="49"/>
        <end position="101"/>
    </location>
</feature>
<evidence type="ECO:0000313" key="2">
    <source>
        <dbReference type="EMBL" id="QES20398.1"/>
    </source>
</evidence>
<name>A0A5P2AS49_STRVZ</name>